<feature type="transmembrane region" description="Helical" evidence="1">
    <location>
        <begin position="46"/>
        <end position="64"/>
    </location>
</feature>
<dbReference type="AlphaFoldDB" id="A0A6N8FW96"/>
<proteinExistence type="predicted"/>
<keyword evidence="1" id="KW-1133">Transmembrane helix</keyword>
<evidence type="ECO:0000256" key="1">
    <source>
        <dbReference type="SAM" id="Phobius"/>
    </source>
</evidence>
<evidence type="ECO:0000313" key="2">
    <source>
        <dbReference type="EMBL" id="MUL37400.1"/>
    </source>
</evidence>
<reference evidence="2 3" key="1">
    <citation type="journal article" date="2019" name="Front. Microbiol.">
        <title>Genomic Features for Desiccation Tolerance and Sugar Biosynthesis in the Extremophile Gloeocapsopsis sp. UTEX B3054.</title>
        <authorList>
            <person name="Urrejola C."/>
            <person name="Alcorta J."/>
            <person name="Salas L."/>
            <person name="Vasquez M."/>
            <person name="Polz M.F."/>
            <person name="Vicuna R."/>
            <person name="Diez B."/>
        </authorList>
    </citation>
    <scope>NUCLEOTIDE SEQUENCE [LARGE SCALE GENOMIC DNA]</scope>
    <source>
        <strain evidence="2 3">1H9</strain>
    </source>
</reference>
<comment type="caution">
    <text evidence="2">The sequence shown here is derived from an EMBL/GenBank/DDBJ whole genome shotgun (WGS) entry which is preliminary data.</text>
</comment>
<accession>A0A6N8FW96</accession>
<keyword evidence="1" id="KW-0472">Membrane</keyword>
<dbReference type="Proteomes" id="UP000441797">
    <property type="component" value="Unassembled WGS sequence"/>
</dbReference>
<name>A0A6N8FW96_9CHRO</name>
<organism evidence="2 3">
    <name type="scientific">Gloeocapsopsis dulcis AAB1 = 1H9</name>
    <dbReference type="NCBI Taxonomy" id="1433147"/>
    <lineage>
        <taxon>Bacteria</taxon>
        <taxon>Bacillati</taxon>
        <taxon>Cyanobacteriota</taxon>
        <taxon>Cyanophyceae</taxon>
        <taxon>Oscillatoriophycideae</taxon>
        <taxon>Chroococcales</taxon>
        <taxon>Chroococcaceae</taxon>
        <taxon>Gloeocapsopsis</taxon>
        <taxon>Gloeocapsopsis dulcis</taxon>
    </lineage>
</organism>
<keyword evidence="3" id="KW-1185">Reference proteome</keyword>
<keyword evidence="1" id="KW-0812">Transmembrane</keyword>
<dbReference type="RefSeq" id="WP_105221296.1">
    <property type="nucleotide sequence ID" value="NZ_CAWNSU010000084.1"/>
</dbReference>
<dbReference type="EMBL" id="NAPY01000021">
    <property type="protein sequence ID" value="MUL37400.1"/>
    <property type="molecule type" value="Genomic_DNA"/>
</dbReference>
<protein>
    <submittedName>
        <fullName evidence="2">Uncharacterized protein</fullName>
    </submittedName>
</protein>
<gene>
    <name evidence="2" type="ORF">BWI75_13945</name>
</gene>
<sequence length="66" mass="7078">MIPAVTTGVTPWLKKLPGFNLENPDNLEMGNISFAGQSEISDSFDVFVLSHSAIAFLVLIALLSTV</sequence>
<evidence type="ECO:0000313" key="3">
    <source>
        <dbReference type="Proteomes" id="UP000441797"/>
    </source>
</evidence>